<accession>A0AAV9UZ56</accession>
<dbReference type="AlphaFoldDB" id="A0AAV9UZ56"/>
<gene>
    <name evidence="3" type="ORF">TWF696_006453</name>
</gene>
<dbReference type="Proteomes" id="UP001375240">
    <property type="component" value="Unassembled WGS sequence"/>
</dbReference>
<keyword evidence="4" id="KW-1185">Reference proteome</keyword>
<protein>
    <submittedName>
        <fullName evidence="3">Uncharacterized protein</fullName>
    </submittedName>
</protein>
<proteinExistence type="predicted"/>
<keyword evidence="1" id="KW-0175">Coiled coil</keyword>
<sequence length="434" mass="45104">MTNDSRPVDEATPAAHKAAKEGNPQQLLEKLPAMLNGVMIQCADVFKNPARQHPRAILHTNALMRATIPATVDRFQQALDMLEIEILKAKAALHRDLTKYHKAAELARQKELEEEERRLALEREAEAERLRIQKASEEAEELRLAAEAAAAAEAEAAAAAAAAAAASADLAMALDEPTATQDDTDMDRLFEDVQDMDSLKDASAPPSAIDSSHPLEMSNIPLVAASASKHADSTTGKPDVQKADAGTNTTDADAAVTTATFEDPIILDSPLMPAADGDDAEGPSAVDLFGDDPLNPATENKEGRETAAGGASMSIEEQIDMDFLFAPSGVAGTDAAGDAANAAAGTTDDLFGDLDVGADGGKLDLMNLDIPGLDTAGDGKDGKKVPGQGQAAADIGALPDGASFDDLLASFGDGALLGNDGTSLFDDAFDIYNN</sequence>
<comment type="caution">
    <text evidence="3">The sequence shown here is derived from an EMBL/GenBank/DDBJ whole genome shotgun (WGS) entry which is preliminary data.</text>
</comment>
<feature type="coiled-coil region" evidence="1">
    <location>
        <begin position="72"/>
        <end position="155"/>
    </location>
</feature>
<evidence type="ECO:0000256" key="1">
    <source>
        <dbReference type="SAM" id="Coils"/>
    </source>
</evidence>
<evidence type="ECO:0000313" key="4">
    <source>
        <dbReference type="Proteomes" id="UP001375240"/>
    </source>
</evidence>
<organism evidence="3 4">
    <name type="scientific">Orbilia brochopaga</name>
    <dbReference type="NCBI Taxonomy" id="3140254"/>
    <lineage>
        <taxon>Eukaryota</taxon>
        <taxon>Fungi</taxon>
        <taxon>Dikarya</taxon>
        <taxon>Ascomycota</taxon>
        <taxon>Pezizomycotina</taxon>
        <taxon>Orbiliomycetes</taxon>
        <taxon>Orbiliales</taxon>
        <taxon>Orbiliaceae</taxon>
        <taxon>Orbilia</taxon>
    </lineage>
</organism>
<feature type="region of interest" description="Disordered" evidence="2">
    <location>
        <begin position="277"/>
        <end position="310"/>
    </location>
</feature>
<name>A0AAV9UZ56_9PEZI</name>
<reference evidence="3 4" key="1">
    <citation type="submission" date="2019-10" db="EMBL/GenBank/DDBJ databases">
        <authorList>
            <person name="Palmer J.M."/>
        </authorList>
    </citation>
    <scope>NUCLEOTIDE SEQUENCE [LARGE SCALE GENOMIC DNA]</scope>
    <source>
        <strain evidence="3 4">TWF696</strain>
    </source>
</reference>
<feature type="region of interest" description="Disordered" evidence="2">
    <location>
        <begin position="226"/>
        <end position="249"/>
    </location>
</feature>
<evidence type="ECO:0000313" key="3">
    <source>
        <dbReference type="EMBL" id="KAK6350216.1"/>
    </source>
</evidence>
<evidence type="ECO:0000256" key="2">
    <source>
        <dbReference type="SAM" id="MobiDB-lite"/>
    </source>
</evidence>
<dbReference type="EMBL" id="JAVHNQ010000004">
    <property type="protein sequence ID" value="KAK6350216.1"/>
    <property type="molecule type" value="Genomic_DNA"/>
</dbReference>
<feature type="region of interest" description="Disordered" evidence="2">
    <location>
        <begin position="1"/>
        <end position="23"/>
    </location>
</feature>